<proteinExistence type="predicted"/>
<keyword evidence="2" id="KW-1185">Reference proteome</keyword>
<gene>
    <name evidence="1" type="ORF">D3876_12455</name>
</gene>
<dbReference type="Pfam" id="PF14559">
    <property type="entry name" value="TPR_19"/>
    <property type="match status" value="1"/>
</dbReference>
<reference evidence="1 2" key="1">
    <citation type="submission" date="2018-09" db="EMBL/GenBank/DDBJ databases">
        <authorList>
            <person name="Zhu H."/>
        </authorList>
    </citation>
    <scope>NUCLEOTIDE SEQUENCE [LARGE SCALE GENOMIC DNA]</scope>
    <source>
        <strain evidence="1 2">K2R01-6</strain>
    </source>
</reference>
<evidence type="ECO:0000313" key="2">
    <source>
        <dbReference type="Proteomes" id="UP000286100"/>
    </source>
</evidence>
<dbReference type="Proteomes" id="UP000286100">
    <property type="component" value="Unassembled WGS sequence"/>
</dbReference>
<dbReference type="SUPFAM" id="SSF48452">
    <property type="entry name" value="TPR-like"/>
    <property type="match status" value="1"/>
</dbReference>
<protein>
    <submittedName>
        <fullName evidence="1">Tetratricopeptide repeat protein</fullName>
    </submittedName>
</protein>
<dbReference type="InterPro" id="IPR011990">
    <property type="entry name" value="TPR-like_helical_dom_sf"/>
</dbReference>
<dbReference type="AlphaFoldDB" id="A0A418WLN6"/>
<comment type="caution">
    <text evidence="1">The sequence shown here is derived from an EMBL/GenBank/DDBJ whole genome shotgun (WGS) entry which is preliminary data.</text>
</comment>
<dbReference type="Gene3D" id="1.25.40.10">
    <property type="entry name" value="Tetratricopeptide repeat domain"/>
    <property type="match status" value="1"/>
</dbReference>
<dbReference type="OrthoDB" id="7583562at2"/>
<evidence type="ECO:0000313" key="1">
    <source>
        <dbReference type="EMBL" id="RJF90961.1"/>
    </source>
</evidence>
<organism evidence="1 2">
    <name type="scientific">Sphingomonas cavernae</name>
    <dbReference type="NCBI Taxonomy" id="2320861"/>
    <lineage>
        <taxon>Bacteria</taxon>
        <taxon>Pseudomonadati</taxon>
        <taxon>Pseudomonadota</taxon>
        <taxon>Alphaproteobacteria</taxon>
        <taxon>Sphingomonadales</taxon>
        <taxon>Sphingomonadaceae</taxon>
        <taxon>Sphingomonas</taxon>
    </lineage>
</organism>
<name>A0A418WLN6_9SPHN</name>
<dbReference type="EMBL" id="QYUM01000003">
    <property type="protein sequence ID" value="RJF90961.1"/>
    <property type="molecule type" value="Genomic_DNA"/>
</dbReference>
<accession>A0A418WLN6</accession>
<sequence length="142" mass="15409">MTFNCHKTETQSSLKRHRREFGEMMKNVAAGFSVVVLLALSGAANAAGEPNRYGFDQIAAKDLKAAETRLDAQRAKEPNEPSVLLNLAYVYKKTGRATEAVTLYNEVLAQPDVLMALGDGRPASSHAIALKAMDRPNGYAAR</sequence>